<evidence type="ECO:0000313" key="2">
    <source>
        <dbReference type="Proteomes" id="UP001320706"/>
    </source>
</evidence>
<accession>A0ACC3SM58</accession>
<name>A0ACC3SM58_9PEZI</name>
<gene>
    <name evidence="1" type="ORF">M8818_000693</name>
</gene>
<proteinExistence type="predicted"/>
<comment type="caution">
    <text evidence="1">The sequence shown here is derived from an EMBL/GenBank/DDBJ whole genome shotgun (WGS) entry which is preliminary data.</text>
</comment>
<evidence type="ECO:0000313" key="1">
    <source>
        <dbReference type="EMBL" id="KAK8219719.1"/>
    </source>
</evidence>
<reference evidence="1" key="1">
    <citation type="submission" date="2024-02" db="EMBL/GenBank/DDBJ databases">
        <title>Metagenome Assembled Genome of Zalaria obscura JY119.</title>
        <authorList>
            <person name="Vighnesh L."/>
            <person name="Jagadeeshwari U."/>
            <person name="Venkata Ramana C."/>
            <person name="Sasikala C."/>
        </authorList>
    </citation>
    <scope>NUCLEOTIDE SEQUENCE</scope>
    <source>
        <strain evidence="1">JY119</strain>
    </source>
</reference>
<dbReference type="Proteomes" id="UP001320706">
    <property type="component" value="Unassembled WGS sequence"/>
</dbReference>
<organism evidence="1 2">
    <name type="scientific">Zalaria obscura</name>
    <dbReference type="NCBI Taxonomy" id="2024903"/>
    <lineage>
        <taxon>Eukaryota</taxon>
        <taxon>Fungi</taxon>
        <taxon>Dikarya</taxon>
        <taxon>Ascomycota</taxon>
        <taxon>Pezizomycotina</taxon>
        <taxon>Dothideomycetes</taxon>
        <taxon>Dothideomycetidae</taxon>
        <taxon>Dothideales</taxon>
        <taxon>Zalariaceae</taxon>
        <taxon>Zalaria</taxon>
    </lineage>
</organism>
<protein>
    <submittedName>
        <fullName evidence="1">Uncharacterized protein</fullName>
    </submittedName>
</protein>
<sequence>MILRSFFSVLPTFLAFVGLFLNYAQISVAVDLDITSADSIKEAASQIAWGAMKYYTGNNTGDVPGNLPAPYYWWEAGALFGEMVQYWYYTGDDTYNAEVLQALQHQVGDDDDYMPANQSKSLGNDDQVFWAFAAMDAAELGFENPPDDEPQWLALGQAVFNEQASRWDAADCGGGLRWQIYTFNAGYNYKNSVSNGGFFQLAARLARYTGNSTYTDWAEKLWDWWADSPLLIEDKWQINDGTSTTNNCSDASAVQWTYNYGIFMAGCAYLYNHTEDTKWLTRLDGILNTTLTRFFPTSMGDKIMVEIACEPAGNCNNDQPSFKAYLSRWMAVTAQLVPTHYDTIFPYLRSSAQGAAGQCDGGTDGITCGREWNTTTWDGRYGIGEQMSALAVVQAMMIDVDKDLYVPYTNTTGGTSKGDSSAGTGSSSSGSSSAATETITTGDKAGAGILTTLVLVFTLAGAYFLCTE</sequence>
<keyword evidence="2" id="KW-1185">Reference proteome</keyword>
<dbReference type="EMBL" id="JAMKPW020000003">
    <property type="protein sequence ID" value="KAK8219719.1"/>
    <property type="molecule type" value="Genomic_DNA"/>
</dbReference>